<dbReference type="Gene3D" id="3.30.70.270">
    <property type="match status" value="1"/>
</dbReference>
<proteinExistence type="predicted"/>
<gene>
    <name evidence="1" type="ORF">Tco_1017413</name>
</gene>
<accession>A0ABQ5FST9</accession>
<dbReference type="EMBL" id="BQNB010017671">
    <property type="protein sequence ID" value="GJT65933.1"/>
    <property type="molecule type" value="Genomic_DNA"/>
</dbReference>
<dbReference type="Proteomes" id="UP001151760">
    <property type="component" value="Unassembled WGS sequence"/>
</dbReference>
<name>A0ABQ5FST9_9ASTR</name>
<protein>
    <recommendedName>
        <fullName evidence="3">Reverse transcriptase domain-containing protein</fullName>
    </recommendedName>
</protein>
<dbReference type="PANTHER" id="PTHR24559:SF444">
    <property type="entry name" value="REVERSE TRANSCRIPTASE DOMAIN-CONTAINING PROTEIN"/>
    <property type="match status" value="1"/>
</dbReference>
<sequence length="178" mass="20569">MNDLRRTVKGLTTCASVCTDSSKFQSLWKIKKRQHSTVVRDFAYRRMSFGLCNAPATFQRCMMPIFHGMVEDFMEVFMDDFSIEISVPCETMSVLLSIGISPRSPSLANVAISVSVIEWIWELDTLIHQIVPPNWTPEKRRRFFSQVKNYFWDEPYAFKLYASDKCDENDVVAGNESL</sequence>
<reference evidence="1" key="2">
    <citation type="submission" date="2022-01" db="EMBL/GenBank/DDBJ databases">
        <authorList>
            <person name="Yamashiro T."/>
            <person name="Shiraishi A."/>
            <person name="Satake H."/>
            <person name="Nakayama K."/>
        </authorList>
    </citation>
    <scope>NUCLEOTIDE SEQUENCE</scope>
</reference>
<dbReference type="PANTHER" id="PTHR24559">
    <property type="entry name" value="TRANSPOSON TY3-I GAG-POL POLYPROTEIN"/>
    <property type="match status" value="1"/>
</dbReference>
<dbReference type="InterPro" id="IPR043128">
    <property type="entry name" value="Rev_trsase/Diguanyl_cyclase"/>
</dbReference>
<dbReference type="SUPFAM" id="SSF56672">
    <property type="entry name" value="DNA/RNA polymerases"/>
    <property type="match status" value="1"/>
</dbReference>
<dbReference type="InterPro" id="IPR043502">
    <property type="entry name" value="DNA/RNA_pol_sf"/>
</dbReference>
<keyword evidence="2" id="KW-1185">Reference proteome</keyword>
<comment type="caution">
    <text evidence="1">The sequence shown here is derived from an EMBL/GenBank/DDBJ whole genome shotgun (WGS) entry which is preliminary data.</text>
</comment>
<evidence type="ECO:0000313" key="2">
    <source>
        <dbReference type="Proteomes" id="UP001151760"/>
    </source>
</evidence>
<evidence type="ECO:0000313" key="1">
    <source>
        <dbReference type="EMBL" id="GJT65933.1"/>
    </source>
</evidence>
<dbReference type="InterPro" id="IPR053134">
    <property type="entry name" value="RNA-dir_DNA_polymerase"/>
</dbReference>
<organism evidence="1 2">
    <name type="scientific">Tanacetum coccineum</name>
    <dbReference type="NCBI Taxonomy" id="301880"/>
    <lineage>
        <taxon>Eukaryota</taxon>
        <taxon>Viridiplantae</taxon>
        <taxon>Streptophyta</taxon>
        <taxon>Embryophyta</taxon>
        <taxon>Tracheophyta</taxon>
        <taxon>Spermatophyta</taxon>
        <taxon>Magnoliopsida</taxon>
        <taxon>eudicotyledons</taxon>
        <taxon>Gunneridae</taxon>
        <taxon>Pentapetalae</taxon>
        <taxon>asterids</taxon>
        <taxon>campanulids</taxon>
        <taxon>Asterales</taxon>
        <taxon>Asteraceae</taxon>
        <taxon>Asteroideae</taxon>
        <taxon>Anthemideae</taxon>
        <taxon>Anthemidinae</taxon>
        <taxon>Tanacetum</taxon>
    </lineage>
</organism>
<reference evidence="1" key="1">
    <citation type="journal article" date="2022" name="Int. J. Mol. Sci.">
        <title>Draft Genome of Tanacetum Coccineum: Genomic Comparison of Closely Related Tanacetum-Family Plants.</title>
        <authorList>
            <person name="Yamashiro T."/>
            <person name="Shiraishi A."/>
            <person name="Nakayama K."/>
            <person name="Satake H."/>
        </authorList>
    </citation>
    <scope>NUCLEOTIDE SEQUENCE</scope>
</reference>
<evidence type="ECO:0008006" key="3">
    <source>
        <dbReference type="Google" id="ProtNLM"/>
    </source>
</evidence>